<dbReference type="EMBL" id="JAQIZT010000008">
    <property type="protein sequence ID" value="KAJ6987609.1"/>
    <property type="molecule type" value="Genomic_DNA"/>
</dbReference>
<reference evidence="1" key="1">
    <citation type="journal article" date="2023" name="Mol. Ecol. Resour.">
        <title>Chromosome-level genome assembly of a triploid poplar Populus alba 'Berolinensis'.</title>
        <authorList>
            <person name="Chen S."/>
            <person name="Yu Y."/>
            <person name="Wang X."/>
            <person name="Wang S."/>
            <person name="Zhang T."/>
            <person name="Zhou Y."/>
            <person name="He R."/>
            <person name="Meng N."/>
            <person name="Wang Y."/>
            <person name="Liu W."/>
            <person name="Liu Z."/>
            <person name="Liu J."/>
            <person name="Guo Q."/>
            <person name="Huang H."/>
            <person name="Sederoff R.R."/>
            <person name="Wang G."/>
            <person name="Qu G."/>
            <person name="Chen S."/>
        </authorList>
    </citation>
    <scope>NUCLEOTIDE SEQUENCE</scope>
    <source>
        <strain evidence="1">SC-2020</strain>
    </source>
</reference>
<organism evidence="1 2">
    <name type="scientific">Populus alba x Populus x berolinensis</name>
    <dbReference type="NCBI Taxonomy" id="444605"/>
    <lineage>
        <taxon>Eukaryota</taxon>
        <taxon>Viridiplantae</taxon>
        <taxon>Streptophyta</taxon>
        <taxon>Embryophyta</taxon>
        <taxon>Tracheophyta</taxon>
        <taxon>Spermatophyta</taxon>
        <taxon>Magnoliopsida</taxon>
        <taxon>eudicotyledons</taxon>
        <taxon>Gunneridae</taxon>
        <taxon>Pentapetalae</taxon>
        <taxon>rosids</taxon>
        <taxon>fabids</taxon>
        <taxon>Malpighiales</taxon>
        <taxon>Salicaceae</taxon>
        <taxon>Saliceae</taxon>
        <taxon>Populus</taxon>
    </lineage>
</organism>
<dbReference type="Proteomes" id="UP001164929">
    <property type="component" value="Chromosome 8"/>
</dbReference>
<comment type="caution">
    <text evidence="1">The sequence shown here is derived from an EMBL/GenBank/DDBJ whole genome shotgun (WGS) entry which is preliminary data.</text>
</comment>
<accession>A0AAD6QCT6</accession>
<protein>
    <submittedName>
        <fullName evidence="1">Uncharacterized protein</fullName>
    </submittedName>
</protein>
<dbReference type="AlphaFoldDB" id="A0AAD6QCT6"/>
<sequence length="124" mass="14369">MTRRFKRQQERAETDVEGCYTCPLKCGDLLPQDDTCVAHIGHFFPNFSFLCTTILDLARSGVNFNLMLLDCVFGRWSEHPVQGVWAALLHKVCTYNTLHRDRDKSPSMYLNKGRNDWGTVERQE</sequence>
<name>A0AAD6QCT6_9ROSI</name>
<proteinExistence type="predicted"/>
<evidence type="ECO:0000313" key="1">
    <source>
        <dbReference type="EMBL" id="KAJ6987609.1"/>
    </source>
</evidence>
<evidence type="ECO:0000313" key="2">
    <source>
        <dbReference type="Proteomes" id="UP001164929"/>
    </source>
</evidence>
<keyword evidence="2" id="KW-1185">Reference proteome</keyword>
<gene>
    <name evidence="1" type="ORF">NC653_020765</name>
</gene>